<protein>
    <submittedName>
        <fullName evidence="2">Uncharacterized protein</fullName>
    </submittedName>
</protein>
<dbReference type="Proteomes" id="UP000574390">
    <property type="component" value="Unassembled WGS sequence"/>
</dbReference>
<feature type="region of interest" description="Disordered" evidence="1">
    <location>
        <begin position="1"/>
        <end position="30"/>
    </location>
</feature>
<dbReference type="EMBL" id="JABANM010005629">
    <property type="protein sequence ID" value="KAF4747279.1"/>
    <property type="molecule type" value="Genomic_DNA"/>
</dbReference>
<comment type="caution">
    <text evidence="2">The sequence shown here is derived from an EMBL/GenBank/DDBJ whole genome shotgun (WGS) entry which is preliminary data.</text>
</comment>
<sequence length="221" mass="24804">MPTAHTNSRIIPGGIAEDPRPRMTQKAGRSHQGETLCGALRMQPSDCYRGVQSFPAGGDDDITAFELLAVLTAMQSLAPCLRNKWVILFIDNAAVELTLIEVSTSAREIGEVIDASCNIAASHNMKFRVARLWIMREFSDFLQCDKTSTFDGFLEMTRVYQSLLHCSILNGDSLLFVDVEEWIDERQDRAIRGREWMPYFHPLEFQIGTSNAVTRSVSEPS</sequence>
<evidence type="ECO:0000313" key="3">
    <source>
        <dbReference type="Proteomes" id="UP000574390"/>
    </source>
</evidence>
<evidence type="ECO:0000256" key="1">
    <source>
        <dbReference type="SAM" id="MobiDB-lite"/>
    </source>
</evidence>
<accession>A0A7J6TPM0</accession>
<gene>
    <name evidence="2" type="ORF">FOZ62_025370</name>
</gene>
<name>A0A7J6TPM0_PEROL</name>
<proteinExistence type="predicted"/>
<organism evidence="2 3">
    <name type="scientific">Perkinsus olseni</name>
    <name type="common">Perkinsus atlanticus</name>
    <dbReference type="NCBI Taxonomy" id="32597"/>
    <lineage>
        <taxon>Eukaryota</taxon>
        <taxon>Sar</taxon>
        <taxon>Alveolata</taxon>
        <taxon>Perkinsozoa</taxon>
        <taxon>Perkinsea</taxon>
        <taxon>Perkinsida</taxon>
        <taxon>Perkinsidae</taxon>
        <taxon>Perkinsus</taxon>
    </lineage>
</organism>
<dbReference type="AlphaFoldDB" id="A0A7J6TPM0"/>
<reference evidence="2 3" key="1">
    <citation type="submission" date="2020-04" db="EMBL/GenBank/DDBJ databases">
        <title>Perkinsus olseni comparative genomics.</title>
        <authorList>
            <person name="Bogema D.R."/>
        </authorList>
    </citation>
    <scope>NUCLEOTIDE SEQUENCE [LARGE SCALE GENOMIC DNA]</scope>
    <source>
        <strain evidence="2">ATCC PRA-205</strain>
    </source>
</reference>
<evidence type="ECO:0000313" key="2">
    <source>
        <dbReference type="EMBL" id="KAF4747279.1"/>
    </source>
</evidence>